<organism evidence="2 3">
    <name type="scientific">Callithrix jacchus</name>
    <name type="common">White-tufted-ear marmoset</name>
    <name type="synonym">Simia Jacchus</name>
    <dbReference type="NCBI Taxonomy" id="9483"/>
    <lineage>
        <taxon>Eukaryota</taxon>
        <taxon>Metazoa</taxon>
        <taxon>Chordata</taxon>
        <taxon>Craniata</taxon>
        <taxon>Vertebrata</taxon>
        <taxon>Euteleostomi</taxon>
        <taxon>Mammalia</taxon>
        <taxon>Eutheria</taxon>
        <taxon>Euarchontoglires</taxon>
        <taxon>Primates</taxon>
        <taxon>Haplorrhini</taxon>
        <taxon>Platyrrhini</taxon>
        <taxon>Cebidae</taxon>
        <taxon>Callitrichinae</taxon>
        <taxon>Callithrix</taxon>
        <taxon>Callithrix</taxon>
    </lineage>
</organism>
<proteinExistence type="predicted"/>
<reference evidence="2" key="2">
    <citation type="submission" date="2025-08" db="UniProtKB">
        <authorList>
            <consortium name="Ensembl"/>
        </authorList>
    </citation>
    <scope>IDENTIFICATION</scope>
</reference>
<accession>A0A8I3WXC1</accession>
<sequence>LIESWPGTVSQACNPSTLGGRGVWITRSRDPDHLGQHGETPSLLKIPKKKKKKKKKISWAWWRVPVILSTQEAEAGELPEPRRQRLQ</sequence>
<keyword evidence="3" id="KW-1185">Reference proteome</keyword>
<feature type="compositionally biased region" description="Basic and acidic residues" evidence="1">
    <location>
        <begin position="27"/>
        <end position="36"/>
    </location>
</feature>
<dbReference type="GeneTree" id="ENSGT00980000201849"/>
<evidence type="ECO:0000256" key="1">
    <source>
        <dbReference type="SAM" id="MobiDB-lite"/>
    </source>
</evidence>
<protein>
    <submittedName>
        <fullName evidence="2">Uncharacterized protein</fullName>
    </submittedName>
</protein>
<dbReference type="Ensembl" id="ENSCJAT00000123557.1">
    <property type="protein sequence ID" value="ENSCJAP00000088734.1"/>
    <property type="gene ID" value="ENSCJAG00000081205.1"/>
</dbReference>
<dbReference type="Proteomes" id="UP000008225">
    <property type="component" value="Chromosome 1"/>
</dbReference>
<evidence type="ECO:0000313" key="2">
    <source>
        <dbReference type="Ensembl" id="ENSCJAP00000088734.1"/>
    </source>
</evidence>
<reference evidence="2" key="3">
    <citation type="submission" date="2025-09" db="UniProtKB">
        <authorList>
            <consortium name="Ensembl"/>
        </authorList>
    </citation>
    <scope>IDENTIFICATION</scope>
</reference>
<feature type="compositionally biased region" description="Polar residues" evidence="1">
    <location>
        <begin position="7"/>
        <end position="17"/>
    </location>
</feature>
<feature type="region of interest" description="Disordered" evidence="1">
    <location>
        <begin position="1"/>
        <end position="49"/>
    </location>
</feature>
<dbReference type="AlphaFoldDB" id="A0A8I3WXC1"/>
<name>A0A8I3WXC1_CALJA</name>
<evidence type="ECO:0000313" key="3">
    <source>
        <dbReference type="Proteomes" id="UP000008225"/>
    </source>
</evidence>
<reference evidence="2 3" key="1">
    <citation type="submission" date="2009-03" db="EMBL/GenBank/DDBJ databases">
        <authorList>
            <person name="Warren W."/>
            <person name="Ye L."/>
            <person name="Minx P."/>
            <person name="Worley K."/>
            <person name="Gibbs R."/>
            <person name="Wilson R.K."/>
        </authorList>
    </citation>
    <scope>NUCLEOTIDE SEQUENCE [LARGE SCALE GENOMIC DNA]</scope>
</reference>